<gene>
    <name evidence="2" type="ORF">LCGC14_0527650</name>
</gene>
<proteinExistence type="predicted"/>
<keyword evidence="1" id="KW-0175">Coiled coil</keyword>
<feature type="coiled-coil region" evidence="1">
    <location>
        <begin position="1"/>
        <end position="63"/>
    </location>
</feature>
<accession>A0A0F9S1E0</accession>
<comment type="caution">
    <text evidence="2">The sequence shown here is derived from an EMBL/GenBank/DDBJ whole genome shotgun (WGS) entry which is preliminary data.</text>
</comment>
<organism evidence="2">
    <name type="scientific">marine sediment metagenome</name>
    <dbReference type="NCBI Taxonomy" id="412755"/>
    <lineage>
        <taxon>unclassified sequences</taxon>
        <taxon>metagenomes</taxon>
        <taxon>ecological metagenomes</taxon>
    </lineage>
</organism>
<protein>
    <submittedName>
        <fullName evidence="2">Uncharacterized protein</fullName>
    </submittedName>
</protein>
<evidence type="ECO:0000313" key="2">
    <source>
        <dbReference type="EMBL" id="KKN60894.1"/>
    </source>
</evidence>
<reference evidence="2" key="1">
    <citation type="journal article" date="2015" name="Nature">
        <title>Complex archaea that bridge the gap between prokaryotes and eukaryotes.</title>
        <authorList>
            <person name="Spang A."/>
            <person name="Saw J.H."/>
            <person name="Jorgensen S.L."/>
            <person name="Zaremba-Niedzwiedzka K."/>
            <person name="Martijn J."/>
            <person name="Lind A.E."/>
            <person name="van Eijk R."/>
            <person name="Schleper C."/>
            <person name="Guy L."/>
            <person name="Ettema T.J."/>
        </authorList>
    </citation>
    <scope>NUCLEOTIDE SEQUENCE</scope>
</reference>
<dbReference type="EMBL" id="LAZR01000679">
    <property type="protein sequence ID" value="KKN60894.1"/>
    <property type="molecule type" value="Genomic_DNA"/>
</dbReference>
<dbReference type="AlphaFoldDB" id="A0A0F9S1E0"/>
<sequence>MNELEEQIKVVAVARRNAEGAIAYKKTLHDEWETKHAEFLSSVASKSQVVAEAEAKLRELTLQAYTETGNKAPAKGVGIREVTKLEYDAVTAIGWALEHKIMLKLDVSTFEKYAKQNPIAFVTISQEPQATIATNLEVE</sequence>
<evidence type="ECO:0000256" key="1">
    <source>
        <dbReference type="SAM" id="Coils"/>
    </source>
</evidence>
<name>A0A0F9S1E0_9ZZZZ</name>